<sequence length="127" mass="13915">MSRSDNSDVWFPPSLPELPTFSAPPPLTISGEDLARMVPPMPTVDLDLPAELITSDEVEEADTQSPCKRSFPRTQNSLANTNVVAQKPSRKSDSTRGRLREQKKRAAASRAKKAAVIPRKESTKKTG</sequence>
<feature type="compositionally biased region" description="Basic residues" evidence="1">
    <location>
        <begin position="101"/>
        <end position="113"/>
    </location>
</feature>
<evidence type="ECO:0000313" key="3">
    <source>
        <dbReference type="Proteomes" id="UP000230002"/>
    </source>
</evidence>
<protein>
    <submittedName>
        <fullName evidence="2">Uncharacterized protein</fullName>
    </submittedName>
</protein>
<evidence type="ECO:0000313" key="2">
    <source>
        <dbReference type="EMBL" id="PIL24824.1"/>
    </source>
</evidence>
<name>A0A2G8RTL6_9APHY</name>
<gene>
    <name evidence="2" type="ORF">GSI_12710</name>
</gene>
<dbReference type="EMBL" id="AYKW01000056">
    <property type="protein sequence ID" value="PIL24824.1"/>
    <property type="molecule type" value="Genomic_DNA"/>
</dbReference>
<feature type="compositionally biased region" description="Polar residues" evidence="1">
    <location>
        <begin position="63"/>
        <end position="84"/>
    </location>
</feature>
<dbReference type="Proteomes" id="UP000230002">
    <property type="component" value="Unassembled WGS sequence"/>
</dbReference>
<proteinExistence type="predicted"/>
<feature type="compositionally biased region" description="Basic and acidic residues" evidence="1">
    <location>
        <begin position="118"/>
        <end position="127"/>
    </location>
</feature>
<organism evidence="2 3">
    <name type="scientific">Ganoderma sinense ZZ0214-1</name>
    <dbReference type="NCBI Taxonomy" id="1077348"/>
    <lineage>
        <taxon>Eukaryota</taxon>
        <taxon>Fungi</taxon>
        <taxon>Dikarya</taxon>
        <taxon>Basidiomycota</taxon>
        <taxon>Agaricomycotina</taxon>
        <taxon>Agaricomycetes</taxon>
        <taxon>Polyporales</taxon>
        <taxon>Polyporaceae</taxon>
        <taxon>Ganoderma</taxon>
    </lineage>
</organism>
<evidence type="ECO:0000256" key="1">
    <source>
        <dbReference type="SAM" id="MobiDB-lite"/>
    </source>
</evidence>
<dbReference type="OrthoDB" id="10508379at2759"/>
<reference evidence="2 3" key="1">
    <citation type="journal article" date="2015" name="Sci. Rep.">
        <title>Chromosome-level genome map provides insights into diverse defense mechanisms in the medicinal fungus Ganoderma sinense.</title>
        <authorList>
            <person name="Zhu Y."/>
            <person name="Xu J."/>
            <person name="Sun C."/>
            <person name="Zhou S."/>
            <person name="Xu H."/>
            <person name="Nelson D.R."/>
            <person name="Qian J."/>
            <person name="Song J."/>
            <person name="Luo H."/>
            <person name="Xiang L."/>
            <person name="Li Y."/>
            <person name="Xu Z."/>
            <person name="Ji A."/>
            <person name="Wang L."/>
            <person name="Lu S."/>
            <person name="Hayward A."/>
            <person name="Sun W."/>
            <person name="Li X."/>
            <person name="Schwartz D.C."/>
            <person name="Wang Y."/>
            <person name="Chen S."/>
        </authorList>
    </citation>
    <scope>NUCLEOTIDE SEQUENCE [LARGE SCALE GENOMIC DNA]</scope>
    <source>
        <strain evidence="2 3">ZZ0214-1</strain>
    </source>
</reference>
<comment type="caution">
    <text evidence="2">The sequence shown here is derived from an EMBL/GenBank/DDBJ whole genome shotgun (WGS) entry which is preliminary data.</text>
</comment>
<feature type="region of interest" description="Disordered" evidence="1">
    <location>
        <begin position="1"/>
        <end position="27"/>
    </location>
</feature>
<feature type="compositionally biased region" description="Basic and acidic residues" evidence="1">
    <location>
        <begin position="90"/>
        <end position="100"/>
    </location>
</feature>
<feature type="region of interest" description="Disordered" evidence="1">
    <location>
        <begin position="55"/>
        <end position="127"/>
    </location>
</feature>
<accession>A0A2G8RTL6</accession>
<keyword evidence="3" id="KW-1185">Reference proteome</keyword>
<dbReference type="AlphaFoldDB" id="A0A2G8RTL6"/>